<evidence type="ECO:0000256" key="6">
    <source>
        <dbReference type="ARBA" id="ARBA00047188"/>
    </source>
</evidence>
<evidence type="ECO:0000259" key="8">
    <source>
        <dbReference type="PROSITE" id="PS50995"/>
    </source>
</evidence>
<keyword evidence="3 9" id="KW-0238">DNA-binding</keyword>
<protein>
    <recommendedName>
        <fullName evidence="6">HTH-type transcriptional regulator SarZ</fullName>
    </recommendedName>
    <alternativeName>
        <fullName evidence="7">Staphylococcal accessory regulator Z</fullName>
    </alternativeName>
</protein>
<dbReference type="InterPro" id="IPR036390">
    <property type="entry name" value="WH_DNA-bd_sf"/>
</dbReference>
<feature type="domain" description="HTH marR-type" evidence="8">
    <location>
        <begin position="29"/>
        <end position="164"/>
    </location>
</feature>
<dbReference type="PANTHER" id="PTHR42756">
    <property type="entry name" value="TRANSCRIPTIONAL REGULATOR, MARR"/>
    <property type="match status" value="1"/>
</dbReference>
<dbReference type="PRINTS" id="PR00598">
    <property type="entry name" value="HTHMARR"/>
</dbReference>
<sequence>MIKCILQRSEDDLLNTGTAMKIDESMTLKSQLCFPLYACARKVVNNYAPYLEPLGLTYTQYVTMMVLWEREEISVKDLCQELYLDSGTITPVIKKLMKDGYISKFRSENDERVVIVRITEEGMALYEKAKDIPEHVCGSMSERGCKFTPEKARELREALFTILKACGQ</sequence>
<organism evidence="9 10">
    <name type="scientific">Ruminobacter amylophilus</name>
    <dbReference type="NCBI Taxonomy" id="867"/>
    <lineage>
        <taxon>Bacteria</taxon>
        <taxon>Pseudomonadati</taxon>
        <taxon>Pseudomonadota</taxon>
        <taxon>Gammaproteobacteria</taxon>
        <taxon>Aeromonadales</taxon>
        <taxon>Succinivibrionaceae</taxon>
        <taxon>Ruminobacter</taxon>
    </lineage>
</organism>
<keyword evidence="10" id="KW-1185">Reference proteome</keyword>
<dbReference type="Proteomes" id="UP000243745">
    <property type="component" value="Unassembled WGS sequence"/>
</dbReference>
<dbReference type="SMART" id="SM00347">
    <property type="entry name" value="HTH_MARR"/>
    <property type="match status" value="1"/>
</dbReference>
<dbReference type="Gene3D" id="1.10.10.10">
    <property type="entry name" value="Winged helix-like DNA-binding domain superfamily/Winged helix DNA-binding domain"/>
    <property type="match status" value="1"/>
</dbReference>
<evidence type="ECO:0000256" key="2">
    <source>
        <dbReference type="ARBA" id="ARBA00023015"/>
    </source>
</evidence>
<evidence type="ECO:0000256" key="4">
    <source>
        <dbReference type="ARBA" id="ARBA00023163"/>
    </source>
</evidence>
<dbReference type="Pfam" id="PF22381">
    <property type="entry name" value="Staph_reg_Sar_Rot"/>
    <property type="match status" value="1"/>
</dbReference>
<comment type="similarity">
    <text evidence="5">Belongs to the SarZ family.</text>
</comment>
<keyword evidence="2" id="KW-0805">Transcription regulation</keyword>
<evidence type="ECO:0000256" key="5">
    <source>
        <dbReference type="ARBA" id="ARBA00046337"/>
    </source>
</evidence>
<dbReference type="SUPFAM" id="SSF46785">
    <property type="entry name" value="Winged helix' DNA-binding domain"/>
    <property type="match status" value="1"/>
</dbReference>
<dbReference type="PANTHER" id="PTHR42756:SF1">
    <property type="entry name" value="TRANSCRIPTIONAL REPRESSOR OF EMRAB OPERON"/>
    <property type="match status" value="1"/>
</dbReference>
<dbReference type="AlphaFoldDB" id="A0A662ZG10"/>
<gene>
    <name evidence="9" type="ORF">SAMN02910344_00800</name>
</gene>
<name>A0A662ZG10_9GAMM</name>
<keyword evidence="4" id="KW-0804">Transcription</keyword>
<evidence type="ECO:0000313" key="9">
    <source>
        <dbReference type="EMBL" id="SFP22359.1"/>
    </source>
</evidence>
<dbReference type="PROSITE" id="PS50995">
    <property type="entry name" value="HTH_MARR_2"/>
    <property type="match status" value="1"/>
</dbReference>
<evidence type="ECO:0000256" key="1">
    <source>
        <dbReference type="ARBA" id="ARBA00004496"/>
    </source>
</evidence>
<proteinExistence type="inferred from homology"/>
<dbReference type="GO" id="GO:0003700">
    <property type="term" value="F:DNA-binding transcription factor activity"/>
    <property type="evidence" value="ECO:0007669"/>
    <property type="project" value="InterPro"/>
</dbReference>
<evidence type="ECO:0000313" key="10">
    <source>
        <dbReference type="Proteomes" id="UP000243745"/>
    </source>
</evidence>
<accession>A0A662ZG10</accession>
<evidence type="ECO:0000256" key="3">
    <source>
        <dbReference type="ARBA" id="ARBA00023125"/>
    </source>
</evidence>
<dbReference type="GO" id="GO:0003677">
    <property type="term" value="F:DNA binding"/>
    <property type="evidence" value="ECO:0007669"/>
    <property type="project" value="UniProtKB-KW"/>
</dbReference>
<dbReference type="InterPro" id="IPR000835">
    <property type="entry name" value="HTH_MarR-typ"/>
</dbReference>
<dbReference type="EMBL" id="FOXF01000009">
    <property type="protein sequence ID" value="SFP22359.1"/>
    <property type="molecule type" value="Genomic_DNA"/>
</dbReference>
<comment type="subcellular location">
    <subcellularLocation>
        <location evidence="1">Cytoplasm</location>
    </subcellularLocation>
</comment>
<dbReference type="InterPro" id="IPR036388">
    <property type="entry name" value="WH-like_DNA-bd_sf"/>
</dbReference>
<dbReference type="GO" id="GO:0005737">
    <property type="term" value="C:cytoplasm"/>
    <property type="evidence" value="ECO:0007669"/>
    <property type="project" value="UniProtKB-SubCell"/>
</dbReference>
<reference evidence="9 10" key="1">
    <citation type="submission" date="2016-10" db="EMBL/GenBank/DDBJ databases">
        <authorList>
            <person name="Varghese N."/>
            <person name="Submissions S."/>
        </authorList>
    </citation>
    <scope>NUCLEOTIDE SEQUENCE [LARGE SCALE GENOMIC DNA]</scope>
    <source>
        <strain evidence="9 10">DSM 1361</strain>
    </source>
</reference>
<evidence type="ECO:0000256" key="7">
    <source>
        <dbReference type="ARBA" id="ARBA00047207"/>
    </source>
</evidence>
<dbReference type="InterPro" id="IPR055166">
    <property type="entry name" value="Transc_reg_Sar_Rot_HTH"/>
</dbReference>